<dbReference type="RefSeq" id="WP_155163847.1">
    <property type="nucleotide sequence ID" value="NZ_DAJPFI010000001.1"/>
</dbReference>
<organism evidence="3 6">
    <name type="scientific">Phascolarctobacterium faecium</name>
    <dbReference type="NCBI Taxonomy" id="33025"/>
    <lineage>
        <taxon>Bacteria</taxon>
        <taxon>Bacillati</taxon>
        <taxon>Bacillota</taxon>
        <taxon>Negativicutes</taxon>
        <taxon>Acidaminococcales</taxon>
        <taxon>Acidaminococcaceae</taxon>
        <taxon>Phascolarctobacterium</taxon>
    </lineage>
</organism>
<accession>A0A7X2XGN9</accession>
<dbReference type="Pfam" id="PF13240">
    <property type="entry name" value="Zn_Ribbon_1"/>
    <property type="match status" value="1"/>
</dbReference>
<feature type="domain" description="Zinc-ribbon" evidence="2">
    <location>
        <begin position="112"/>
        <end position="131"/>
    </location>
</feature>
<dbReference type="InterPro" id="IPR026870">
    <property type="entry name" value="Zinc_ribbon_dom"/>
</dbReference>
<keyword evidence="5" id="KW-1185">Reference proteome</keyword>
<dbReference type="EMBL" id="WNBM01000002">
    <property type="protein sequence ID" value="MTT75728.1"/>
    <property type="molecule type" value="Genomic_DNA"/>
</dbReference>
<evidence type="ECO:0000256" key="1">
    <source>
        <dbReference type="SAM" id="MobiDB-lite"/>
    </source>
</evidence>
<gene>
    <name evidence="3" type="ORF">GMD11_05515</name>
    <name evidence="4" type="ORF">GMD18_05160</name>
</gene>
<feature type="compositionally biased region" description="Basic and acidic residues" evidence="1">
    <location>
        <begin position="170"/>
        <end position="181"/>
    </location>
</feature>
<dbReference type="Proteomes" id="UP000484547">
    <property type="component" value="Unassembled WGS sequence"/>
</dbReference>
<dbReference type="OrthoDB" id="2922473at2"/>
<dbReference type="AlphaFoldDB" id="A0A7X2XGN9"/>
<comment type="caution">
    <text evidence="3">The sequence shown here is derived from an EMBL/GenBank/DDBJ whole genome shotgun (WGS) entry which is preliminary data.</text>
</comment>
<reference evidence="5 6" key="1">
    <citation type="journal article" date="2019" name="Nat. Med.">
        <title>A library of human gut bacterial isolates paired with longitudinal multiomics data enables mechanistic microbiome research.</title>
        <authorList>
            <person name="Poyet M."/>
            <person name="Groussin M."/>
            <person name="Gibbons S.M."/>
            <person name="Avila-Pacheco J."/>
            <person name="Jiang X."/>
            <person name="Kearney S.M."/>
            <person name="Perrotta A.R."/>
            <person name="Berdy B."/>
            <person name="Zhao S."/>
            <person name="Lieberman T.D."/>
            <person name="Swanson P.K."/>
            <person name="Smith M."/>
            <person name="Roesemann S."/>
            <person name="Alexander J.E."/>
            <person name="Rich S.A."/>
            <person name="Livny J."/>
            <person name="Vlamakis H."/>
            <person name="Clish C."/>
            <person name="Bullock K."/>
            <person name="Deik A."/>
            <person name="Scott J."/>
            <person name="Pierce K.A."/>
            <person name="Xavier R.J."/>
            <person name="Alm E.J."/>
        </authorList>
    </citation>
    <scope>NUCLEOTIDE SEQUENCE [LARGE SCALE GENOMIC DNA]</scope>
    <source>
        <strain evidence="3 6">BIOML-A13</strain>
        <strain evidence="4 5">BIOML-A3</strain>
    </source>
</reference>
<feature type="region of interest" description="Disordered" evidence="1">
    <location>
        <begin position="157"/>
        <end position="181"/>
    </location>
</feature>
<evidence type="ECO:0000313" key="5">
    <source>
        <dbReference type="Proteomes" id="UP000443070"/>
    </source>
</evidence>
<evidence type="ECO:0000313" key="3">
    <source>
        <dbReference type="EMBL" id="MTT75728.1"/>
    </source>
</evidence>
<proteinExistence type="predicted"/>
<protein>
    <submittedName>
        <fullName evidence="3">Zinc-ribbon domain-containing protein</fullName>
    </submittedName>
</protein>
<evidence type="ECO:0000313" key="6">
    <source>
        <dbReference type="Proteomes" id="UP000484547"/>
    </source>
</evidence>
<name>A0A7X2XGN9_9FIRM</name>
<evidence type="ECO:0000313" key="4">
    <source>
        <dbReference type="EMBL" id="MTU03790.1"/>
    </source>
</evidence>
<evidence type="ECO:0000259" key="2">
    <source>
        <dbReference type="Pfam" id="PF13240"/>
    </source>
</evidence>
<dbReference type="Proteomes" id="UP000443070">
    <property type="component" value="Unassembled WGS sequence"/>
</dbReference>
<dbReference type="EMBL" id="WNBW01000002">
    <property type="protein sequence ID" value="MTU03790.1"/>
    <property type="molecule type" value="Genomic_DNA"/>
</dbReference>
<sequence length="181" mass="19565">MALLNKLGEIVKSAAEKTEELTKTLGEKAEAALEIQRLNSQVNKERSKISDTHKKIGEILWAKFEAGEEIPEEFKEHCTAISEALTKIDEHKVAIAKIKATAFAGEEPKTSCPSCGAQVTLNSKFCGECGGKMPVHEPEPVEEEAAPLTETVDETKAETAEVVDTPAKAEAAETEKTETKA</sequence>